<dbReference type="PROSITE" id="PS50943">
    <property type="entry name" value="HTH_CROC1"/>
    <property type="match status" value="1"/>
</dbReference>
<evidence type="ECO:0000313" key="3">
    <source>
        <dbReference type="Proteomes" id="UP000028135"/>
    </source>
</evidence>
<evidence type="ECO:0000259" key="1">
    <source>
        <dbReference type="PROSITE" id="PS50943"/>
    </source>
</evidence>
<dbReference type="SMART" id="SM00530">
    <property type="entry name" value="HTH_XRE"/>
    <property type="match status" value="1"/>
</dbReference>
<dbReference type="SUPFAM" id="SSF47413">
    <property type="entry name" value="lambda repressor-like DNA-binding domains"/>
    <property type="match status" value="1"/>
</dbReference>
<dbReference type="EMBL" id="JANF02000048">
    <property type="protein sequence ID" value="KER36687.1"/>
    <property type="molecule type" value="Genomic_DNA"/>
</dbReference>
<gene>
    <name evidence="2" type="ORF">AL00_09440</name>
</gene>
<dbReference type="CDD" id="cd00093">
    <property type="entry name" value="HTH_XRE"/>
    <property type="match status" value="1"/>
</dbReference>
<name>A0A8E0WSP8_9SPHN</name>
<dbReference type="Proteomes" id="UP000028135">
    <property type="component" value="Unassembled WGS sequence"/>
</dbReference>
<protein>
    <recommendedName>
        <fullName evidence="1">HTH cro/C1-type domain-containing protein</fullName>
    </recommendedName>
</protein>
<dbReference type="GO" id="GO:0003677">
    <property type="term" value="F:DNA binding"/>
    <property type="evidence" value="ECO:0007669"/>
    <property type="project" value="InterPro"/>
</dbReference>
<dbReference type="InterPro" id="IPR001387">
    <property type="entry name" value="Cro/C1-type_HTH"/>
</dbReference>
<dbReference type="Gene3D" id="1.10.260.40">
    <property type="entry name" value="lambda repressor-like DNA-binding domains"/>
    <property type="match status" value="1"/>
</dbReference>
<sequence length="139" mass="15364">MNLTVEPSAKIQQNCVKVKRELFSLDEMAARLRSERKARGLNQTDFSALGGVGLQTQSRYEKAETEPGASYFASLADAGVDVLFILTGDRQSDSLPVDVGRAAKFLMEMTPDARASFLKLMETLANKPPFPPAKYRTYL</sequence>
<organism evidence="2 3">
    <name type="scientific">Sphingobium indicum F2</name>
    <dbReference type="NCBI Taxonomy" id="1450518"/>
    <lineage>
        <taxon>Bacteria</taxon>
        <taxon>Pseudomonadati</taxon>
        <taxon>Pseudomonadota</taxon>
        <taxon>Alphaproteobacteria</taxon>
        <taxon>Sphingomonadales</taxon>
        <taxon>Sphingomonadaceae</taxon>
        <taxon>Sphingobium</taxon>
    </lineage>
</organism>
<comment type="caution">
    <text evidence="2">The sequence shown here is derived from an EMBL/GenBank/DDBJ whole genome shotgun (WGS) entry which is preliminary data.</text>
</comment>
<proteinExistence type="predicted"/>
<feature type="domain" description="HTH cro/C1-type" evidence="1">
    <location>
        <begin position="32"/>
        <end position="85"/>
    </location>
</feature>
<reference evidence="2 3" key="1">
    <citation type="submission" date="2014-05" db="EMBL/GenBank/DDBJ databases">
        <title>Genome Announcement of Sphingobium lucknowense F2.</title>
        <authorList>
            <person name="Lal R."/>
            <person name="Negi V."/>
            <person name="Lata P."/>
            <person name="Sangwan N."/>
            <person name="Gupta S.K."/>
            <person name="Rao D.L.N."/>
            <person name="Das S."/>
        </authorList>
    </citation>
    <scope>NUCLEOTIDE SEQUENCE [LARGE SCALE GENOMIC DNA]</scope>
    <source>
        <strain evidence="2 3">F2</strain>
    </source>
</reference>
<dbReference type="RefSeq" id="WP_020820927.1">
    <property type="nucleotide sequence ID" value="NZ_JANF02000048.1"/>
</dbReference>
<dbReference type="Pfam" id="PF01381">
    <property type="entry name" value="HTH_3"/>
    <property type="match status" value="1"/>
</dbReference>
<evidence type="ECO:0000313" key="2">
    <source>
        <dbReference type="EMBL" id="KER36687.1"/>
    </source>
</evidence>
<accession>A0A8E0WSP8</accession>
<dbReference type="InterPro" id="IPR010982">
    <property type="entry name" value="Lambda_DNA-bd_dom_sf"/>
</dbReference>
<dbReference type="AlphaFoldDB" id="A0A8E0WSP8"/>